<dbReference type="Proteomes" id="UP001476798">
    <property type="component" value="Unassembled WGS sequence"/>
</dbReference>
<gene>
    <name evidence="1" type="ORF">GOODEAATRI_028949</name>
</gene>
<dbReference type="PANTHER" id="PTHR16155">
    <property type="entry name" value="DED DOMAIN-CONTAINING PROTEIN"/>
    <property type="match status" value="1"/>
</dbReference>
<reference evidence="1 2" key="1">
    <citation type="submission" date="2021-06" db="EMBL/GenBank/DDBJ databases">
        <authorList>
            <person name="Palmer J.M."/>
        </authorList>
    </citation>
    <scope>NUCLEOTIDE SEQUENCE [LARGE SCALE GENOMIC DNA]</scope>
    <source>
        <strain evidence="1 2">GA_2019</strain>
        <tissue evidence="1">Muscle</tissue>
    </source>
</reference>
<sequence>MESVKETAIKLELPKNTSWVFCNGGIDNEEPSDINQWFINKGASVRDVISFLCRKDVLPNKRFLVIFLLLSTVREKMDPLVETFSTFWQELRGTDQILCLCDNENAFTSWKDLIETRCGVDISGRCIYELSFAEVNGTILSLWSKNRRAIRFLPCGGESKVPLEKKFERSLNALEVLCVNQCEGGNEDRVAIEENFYKGGNVSWKNSAKLDFADVADQVIKLLMYSYDEQTPRIPVLLMMDDFDDVEKVYDLQQVIETECTEKNIQSAKVILLNCMRSESSEVGLLVIDLLKKTPVFSPDGVRHDILNQVLSGEVKLESIERSDPRCNKNRTYYVILRKFEDVLENLKYRMKLNIDYLEKLYVNLGSGFGVKDTREQIAQNELFRCFREYRKMFCETESAHLLKNKLMNLKMELHLARQFLEREKADTYSGILSCLSKEISAERMEKVVRKYQFICKPRHNPNPKDKINLIYASVVLSHFKLESQCVMPYPELIKILVQVLNEPTPSNDSLPLFFIAVVLMWPMPPDLWHRDLGRLILQMKTAYHNALKEVYNGKSPIVHFVLGNMPGYRRLVHIRAIQRCITDAEEQFASLWRNGKIWKEKKVRELLRRVSGAVSHGRIQADTFIPHLRLEVIPMYQSQISGYADGSKVSFFLGFSMKGPLALDIEPQC</sequence>
<name>A0ABV0P8N1_9TELE</name>
<evidence type="ECO:0000313" key="2">
    <source>
        <dbReference type="Proteomes" id="UP001476798"/>
    </source>
</evidence>
<dbReference type="EMBL" id="JAHRIO010064115">
    <property type="protein sequence ID" value="MEQ2179810.1"/>
    <property type="molecule type" value="Genomic_DNA"/>
</dbReference>
<dbReference type="PANTHER" id="PTHR16155:SF20">
    <property type="entry name" value="STERILE ALPHA MOTIF DOMAIN-CONTAINING PROTEIN 9-LIKE"/>
    <property type="match status" value="1"/>
</dbReference>
<evidence type="ECO:0008006" key="3">
    <source>
        <dbReference type="Google" id="ProtNLM"/>
    </source>
</evidence>
<protein>
    <recommendedName>
        <fullName evidence="3">Sterile alpha motif domain-containing protein 9-like</fullName>
    </recommendedName>
</protein>
<organism evidence="1 2">
    <name type="scientific">Goodea atripinnis</name>
    <dbReference type="NCBI Taxonomy" id="208336"/>
    <lineage>
        <taxon>Eukaryota</taxon>
        <taxon>Metazoa</taxon>
        <taxon>Chordata</taxon>
        <taxon>Craniata</taxon>
        <taxon>Vertebrata</taxon>
        <taxon>Euteleostomi</taxon>
        <taxon>Actinopterygii</taxon>
        <taxon>Neopterygii</taxon>
        <taxon>Teleostei</taxon>
        <taxon>Neoteleostei</taxon>
        <taxon>Acanthomorphata</taxon>
        <taxon>Ovalentaria</taxon>
        <taxon>Atherinomorphae</taxon>
        <taxon>Cyprinodontiformes</taxon>
        <taxon>Goodeidae</taxon>
        <taxon>Goodea</taxon>
    </lineage>
</organism>
<comment type="caution">
    <text evidence="1">The sequence shown here is derived from an EMBL/GenBank/DDBJ whole genome shotgun (WGS) entry which is preliminary data.</text>
</comment>
<accession>A0ABV0P8N1</accession>
<evidence type="ECO:0000313" key="1">
    <source>
        <dbReference type="EMBL" id="MEQ2179810.1"/>
    </source>
</evidence>
<proteinExistence type="predicted"/>
<keyword evidence="2" id="KW-1185">Reference proteome</keyword>